<evidence type="ECO:0000256" key="1">
    <source>
        <dbReference type="SAM" id="MobiDB-lite"/>
    </source>
</evidence>
<feature type="region of interest" description="Disordered" evidence="1">
    <location>
        <begin position="176"/>
        <end position="195"/>
    </location>
</feature>
<name>A0AAD6S9K0_9AGAR</name>
<sequence length="273" mass="30426">MASFNIFIQGIPRAISVTADTTIGWIKDYLERNKHISTTSAVYFTAGGRRAFILDTMESLRLGELSYLRVNLIVPGGATLADGPQASSSRNTRIHAANTTLRRSDDGDVEVAPSSDHRANLDDSKDGVFRATVQPILNHWKHKRPAFNPLREAESRTAYAILLQKLVQFSIRTARTQQTSRAEAESRPQDRDSPIWVNLATEEANTRNETGNDVDLSDQLVNVEMQYATDDDILEQGAEETPEVQEAGDGDNDDEDFELAPVEHDIDRIRVEC</sequence>
<protein>
    <submittedName>
        <fullName evidence="2">Uncharacterized protein</fullName>
    </submittedName>
</protein>
<feature type="compositionally biased region" description="Acidic residues" evidence="1">
    <location>
        <begin position="233"/>
        <end position="258"/>
    </location>
</feature>
<dbReference type="Proteomes" id="UP001218188">
    <property type="component" value="Unassembled WGS sequence"/>
</dbReference>
<reference evidence="2" key="1">
    <citation type="submission" date="2023-03" db="EMBL/GenBank/DDBJ databases">
        <title>Massive genome expansion in bonnet fungi (Mycena s.s.) driven by repeated elements and novel gene families across ecological guilds.</title>
        <authorList>
            <consortium name="Lawrence Berkeley National Laboratory"/>
            <person name="Harder C.B."/>
            <person name="Miyauchi S."/>
            <person name="Viragh M."/>
            <person name="Kuo A."/>
            <person name="Thoen E."/>
            <person name="Andreopoulos B."/>
            <person name="Lu D."/>
            <person name="Skrede I."/>
            <person name="Drula E."/>
            <person name="Henrissat B."/>
            <person name="Morin E."/>
            <person name="Kohler A."/>
            <person name="Barry K."/>
            <person name="LaButti K."/>
            <person name="Morin E."/>
            <person name="Salamov A."/>
            <person name="Lipzen A."/>
            <person name="Mereny Z."/>
            <person name="Hegedus B."/>
            <person name="Baldrian P."/>
            <person name="Stursova M."/>
            <person name="Weitz H."/>
            <person name="Taylor A."/>
            <person name="Grigoriev I.V."/>
            <person name="Nagy L.G."/>
            <person name="Martin F."/>
            <person name="Kauserud H."/>
        </authorList>
    </citation>
    <scope>NUCLEOTIDE SEQUENCE</scope>
    <source>
        <strain evidence="2">CBHHK200</strain>
    </source>
</reference>
<dbReference type="EMBL" id="JARJCM010000182">
    <property type="protein sequence ID" value="KAJ7023779.1"/>
    <property type="molecule type" value="Genomic_DNA"/>
</dbReference>
<feature type="region of interest" description="Disordered" evidence="1">
    <location>
        <begin position="233"/>
        <end position="264"/>
    </location>
</feature>
<feature type="compositionally biased region" description="Basic and acidic residues" evidence="1">
    <location>
        <begin position="182"/>
        <end position="193"/>
    </location>
</feature>
<evidence type="ECO:0000313" key="2">
    <source>
        <dbReference type="EMBL" id="KAJ7023779.1"/>
    </source>
</evidence>
<keyword evidence="3" id="KW-1185">Reference proteome</keyword>
<accession>A0AAD6S9K0</accession>
<feature type="region of interest" description="Disordered" evidence="1">
    <location>
        <begin position="104"/>
        <end position="123"/>
    </location>
</feature>
<proteinExistence type="predicted"/>
<gene>
    <name evidence="2" type="ORF">C8F04DRAFT_1193088</name>
</gene>
<dbReference type="AlphaFoldDB" id="A0AAD6S9K0"/>
<comment type="caution">
    <text evidence="2">The sequence shown here is derived from an EMBL/GenBank/DDBJ whole genome shotgun (WGS) entry which is preliminary data.</text>
</comment>
<organism evidence="2 3">
    <name type="scientific">Mycena alexandri</name>
    <dbReference type="NCBI Taxonomy" id="1745969"/>
    <lineage>
        <taxon>Eukaryota</taxon>
        <taxon>Fungi</taxon>
        <taxon>Dikarya</taxon>
        <taxon>Basidiomycota</taxon>
        <taxon>Agaricomycotina</taxon>
        <taxon>Agaricomycetes</taxon>
        <taxon>Agaricomycetidae</taxon>
        <taxon>Agaricales</taxon>
        <taxon>Marasmiineae</taxon>
        <taxon>Mycenaceae</taxon>
        <taxon>Mycena</taxon>
    </lineage>
</organism>
<evidence type="ECO:0000313" key="3">
    <source>
        <dbReference type="Proteomes" id="UP001218188"/>
    </source>
</evidence>